<sequence length="63" mass="7110">MEMQDLGYYERQLNVALDALNRIVNTCEEDADLNSKITDAFDAVDDASSKVQELLSELKEEQA</sequence>
<evidence type="ECO:0000313" key="2">
    <source>
        <dbReference type="Proteomes" id="UP000569903"/>
    </source>
</evidence>
<dbReference type="RefSeq" id="WP_185390454.1">
    <property type="nucleotide sequence ID" value="NZ_JAARQN010000028.1"/>
</dbReference>
<gene>
    <name evidence="1" type="ORF">HB850_16570</name>
</gene>
<dbReference type="Proteomes" id="UP000569903">
    <property type="component" value="Unassembled WGS sequence"/>
</dbReference>
<protein>
    <submittedName>
        <fullName evidence="1">Uncharacterized protein</fullName>
    </submittedName>
</protein>
<comment type="caution">
    <text evidence="1">The sequence shown here is derived from an EMBL/GenBank/DDBJ whole genome shotgun (WGS) entry which is preliminary data.</text>
</comment>
<proteinExistence type="predicted"/>
<accession>A0A841Z3G2</accession>
<dbReference type="AlphaFoldDB" id="A0A841Z3G2"/>
<dbReference type="EMBL" id="JAARQN010000028">
    <property type="protein sequence ID" value="MBC1459353.1"/>
    <property type="molecule type" value="Genomic_DNA"/>
</dbReference>
<reference evidence="1 2" key="1">
    <citation type="submission" date="2020-03" db="EMBL/GenBank/DDBJ databases">
        <title>Soil Listeria distribution.</title>
        <authorList>
            <person name="Liao J."/>
            <person name="Wiedmann M."/>
        </authorList>
    </citation>
    <scope>NUCLEOTIDE SEQUENCE [LARGE SCALE GENOMIC DNA]</scope>
    <source>
        <strain evidence="1 2">FSL L7-1614</strain>
    </source>
</reference>
<organism evidence="1 2">
    <name type="scientific">Listeria newyorkensis</name>
    <dbReference type="NCBI Taxonomy" id="1497681"/>
    <lineage>
        <taxon>Bacteria</taxon>
        <taxon>Bacillati</taxon>
        <taxon>Bacillota</taxon>
        <taxon>Bacilli</taxon>
        <taxon>Bacillales</taxon>
        <taxon>Listeriaceae</taxon>
        <taxon>Listeria</taxon>
    </lineage>
</organism>
<evidence type="ECO:0000313" key="1">
    <source>
        <dbReference type="EMBL" id="MBC1459353.1"/>
    </source>
</evidence>
<name>A0A841Z3G2_9LIST</name>